<evidence type="ECO:0000313" key="2">
    <source>
        <dbReference type="WBParaSite" id="TMUE_3000013635.1"/>
    </source>
</evidence>
<proteinExistence type="predicted"/>
<evidence type="ECO:0000313" key="1">
    <source>
        <dbReference type="Proteomes" id="UP000046395"/>
    </source>
</evidence>
<organism evidence="1 2">
    <name type="scientific">Trichuris muris</name>
    <name type="common">Mouse whipworm</name>
    <dbReference type="NCBI Taxonomy" id="70415"/>
    <lineage>
        <taxon>Eukaryota</taxon>
        <taxon>Metazoa</taxon>
        <taxon>Ecdysozoa</taxon>
        <taxon>Nematoda</taxon>
        <taxon>Enoplea</taxon>
        <taxon>Dorylaimia</taxon>
        <taxon>Trichinellida</taxon>
        <taxon>Trichuridae</taxon>
        <taxon>Trichuris</taxon>
    </lineage>
</organism>
<sequence>MQYAEKFYSYKSAWPNGPTLLQLVTPPRKPRRADILRRRVVQNKPSRANAPRTLVWAGSTLPPLPNRLRERGERRQLYDELFGSLSPLTSAKRVRPYLVEPTYPVALKACYGPLRSCTNRARWRCDGTESSNWRRPTTIPCKCASPTAREGGTTCKRYKMLKHNSALQIKPSTRAHKSNWPCKLKA</sequence>
<dbReference type="WBParaSite" id="TMUE_3000013635.1">
    <property type="protein sequence ID" value="TMUE_3000013635.1"/>
    <property type="gene ID" value="WBGene00288831"/>
</dbReference>
<keyword evidence="1" id="KW-1185">Reference proteome</keyword>
<reference evidence="2" key="1">
    <citation type="submission" date="2019-12" db="UniProtKB">
        <authorList>
            <consortium name="WormBaseParasite"/>
        </authorList>
    </citation>
    <scope>IDENTIFICATION</scope>
</reference>
<accession>A0A5S6R2C9</accession>
<name>A0A5S6R2C9_TRIMR</name>
<dbReference type="Proteomes" id="UP000046395">
    <property type="component" value="Unassembled WGS sequence"/>
</dbReference>
<dbReference type="AlphaFoldDB" id="A0A5S6R2C9"/>
<protein>
    <submittedName>
        <fullName evidence="2">Uncharacterized protein</fullName>
    </submittedName>
</protein>